<evidence type="ECO:0000259" key="12">
    <source>
        <dbReference type="SMART" id="SM00047"/>
    </source>
</evidence>
<comment type="function">
    <text evidence="1">Flagellum-specific muramidase which hydrolyzes the peptidoglycan layer to assemble the rod structure in the periplasmic space.</text>
</comment>
<evidence type="ECO:0000256" key="9">
    <source>
        <dbReference type="ARBA" id="ARBA00023316"/>
    </source>
</evidence>
<dbReference type="GO" id="GO:0004040">
    <property type="term" value="F:amidase activity"/>
    <property type="evidence" value="ECO:0007669"/>
    <property type="project" value="InterPro"/>
</dbReference>
<dbReference type="AlphaFoldDB" id="A0A4Q7LSG8"/>
<evidence type="ECO:0000256" key="7">
    <source>
        <dbReference type="ARBA" id="ARBA00022801"/>
    </source>
</evidence>
<protein>
    <recommendedName>
        <fullName evidence="5">Peptidoglycan hydrolase FlgJ</fullName>
    </recommendedName>
    <alternativeName>
        <fullName evidence="10">Muramidase FlgJ</fullName>
    </alternativeName>
</protein>
<dbReference type="EMBL" id="SGWV01000008">
    <property type="protein sequence ID" value="RZS57257.1"/>
    <property type="molecule type" value="Genomic_DNA"/>
</dbReference>
<accession>A0A4Q7LSG8</accession>
<evidence type="ECO:0000256" key="8">
    <source>
        <dbReference type="ARBA" id="ARBA00023295"/>
    </source>
</evidence>
<dbReference type="PRINTS" id="PR01002">
    <property type="entry name" value="FLGFLGJ"/>
</dbReference>
<dbReference type="Gene3D" id="2.10.70.40">
    <property type="entry name" value="peptidoglycan hydrolase"/>
    <property type="match status" value="1"/>
</dbReference>
<keyword evidence="13" id="KW-0282">Flagellum</keyword>
<comment type="caution">
    <text evidence="13">The sequence shown here is derived from an EMBL/GenBank/DDBJ whole genome shotgun (WGS) entry which is preliminary data.</text>
</comment>
<keyword evidence="13" id="KW-0966">Cell projection</keyword>
<keyword evidence="7" id="KW-0378">Hydrolase</keyword>
<feature type="region of interest" description="Disordered" evidence="11">
    <location>
        <begin position="1"/>
        <end position="44"/>
    </location>
</feature>
<reference evidence="13 14" key="1">
    <citation type="submission" date="2019-02" db="EMBL/GenBank/DDBJ databases">
        <title>Genomic Encyclopedia of Type Strains, Phase IV (KMG-IV): sequencing the most valuable type-strain genomes for metagenomic binning, comparative biology and taxonomic classification.</title>
        <authorList>
            <person name="Goeker M."/>
        </authorList>
    </citation>
    <scope>NUCLEOTIDE SEQUENCE [LARGE SCALE GENOMIC DNA]</scope>
    <source>
        <strain evidence="13 14">DSM 10617</strain>
    </source>
</reference>
<evidence type="ECO:0000256" key="10">
    <source>
        <dbReference type="ARBA" id="ARBA00030835"/>
    </source>
</evidence>
<dbReference type="Pfam" id="PF10135">
    <property type="entry name" value="Rod-binding"/>
    <property type="match status" value="1"/>
</dbReference>
<evidence type="ECO:0000256" key="6">
    <source>
        <dbReference type="ARBA" id="ARBA00022764"/>
    </source>
</evidence>
<evidence type="ECO:0000256" key="1">
    <source>
        <dbReference type="ARBA" id="ARBA00002954"/>
    </source>
</evidence>
<dbReference type="Proteomes" id="UP000293433">
    <property type="component" value="Unassembled WGS sequence"/>
</dbReference>
<evidence type="ECO:0000313" key="14">
    <source>
        <dbReference type="Proteomes" id="UP000293433"/>
    </source>
</evidence>
<dbReference type="GO" id="GO:0042597">
    <property type="term" value="C:periplasmic space"/>
    <property type="evidence" value="ECO:0007669"/>
    <property type="project" value="UniProtKB-SubCell"/>
</dbReference>
<comment type="subcellular location">
    <subcellularLocation>
        <location evidence="2">Periplasm</location>
    </subcellularLocation>
</comment>
<dbReference type="Pfam" id="PF01832">
    <property type="entry name" value="Glucosaminidase"/>
    <property type="match status" value="1"/>
</dbReference>
<keyword evidence="8" id="KW-0326">Glycosidase</keyword>
<dbReference type="PANTHER" id="PTHR33308:SF9">
    <property type="entry name" value="PEPTIDOGLYCAN HYDROLASE FLGJ"/>
    <property type="match status" value="1"/>
</dbReference>
<comment type="similarity">
    <text evidence="3">In the N-terminal section; belongs to the FlgJ family.</text>
</comment>
<dbReference type="GO" id="GO:0044780">
    <property type="term" value="P:bacterial-type flagellum assembly"/>
    <property type="evidence" value="ECO:0007669"/>
    <property type="project" value="InterPro"/>
</dbReference>
<dbReference type="InterPro" id="IPR013377">
    <property type="entry name" value="FlgJ"/>
</dbReference>
<dbReference type="InterPro" id="IPR019301">
    <property type="entry name" value="Flagellar_prot_FlgJ_N"/>
</dbReference>
<gene>
    <name evidence="13" type="ORF">EV685_1825</name>
</gene>
<comment type="similarity">
    <text evidence="4">In the C-terminal section; belongs to the glycosyl hydrolase 73 family.</text>
</comment>
<dbReference type="InterPro" id="IPR051056">
    <property type="entry name" value="Glycosyl_Hydrolase_73"/>
</dbReference>
<evidence type="ECO:0000256" key="3">
    <source>
        <dbReference type="ARBA" id="ARBA00006880"/>
    </source>
</evidence>
<keyword evidence="13" id="KW-0969">Cilium</keyword>
<proteinExistence type="inferred from homology"/>
<dbReference type="GO" id="GO:0016798">
    <property type="term" value="F:hydrolase activity, acting on glycosyl bonds"/>
    <property type="evidence" value="ECO:0007669"/>
    <property type="project" value="UniProtKB-KW"/>
</dbReference>
<evidence type="ECO:0000256" key="5">
    <source>
        <dbReference type="ARBA" id="ARBA00013433"/>
    </source>
</evidence>
<dbReference type="GO" id="GO:0071973">
    <property type="term" value="P:bacterial-type flagellum-dependent cell motility"/>
    <property type="evidence" value="ECO:0007669"/>
    <property type="project" value="TreeGrafter"/>
</dbReference>
<dbReference type="GO" id="GO:0071555">
    <property type="term" value="P:cell wall organization"/>
    <property type="evidence" value="ECO:0007669"/>
    <property type="project" value="UniProtKB-KW"/>
</dbReference>
<evidence type="ECO:0000313" key="13">
    <source>
        <dbReference type="EMBL" id="RZS57257.1"/>
    </source>
</evidence>
<keyword evidence="6" id="KW-0574">Periplasm</keyword>
<dbReference type="RefSeq" id="WP_242615495.1">
    <property type="nucleotide sequence ID" value="NZ_SGWV01000008.1"/>
</dbReference>
<feature type="domain" description="Mannosyl-glycoprotein endo-beta-N-acetylglucosamidase-like" evidence="12">
    <location>
        <begin position="176"/>
        <end position="350"/>
    </location>
</feature>
<keyword evidence="14" id="KW-1185">Reference proteome</keyword>
<dbReference type="PANTHER" id="PTHR33308">
    <property type="entry name" value="PEPTIDOGLYCAN HYDROLASE FLGJ"/>
    <property type="match status" value="1"/>
</dbReference>
<evidence type="ECO:0000256" key="4">
    <source>
        <dbReference type="ARBA" id="ARBA00007974"/>
    </source>
</evidence>
<dbReference type="SMART" id="SM00047">
    <property type="entry name" value="LYZ2"/>
    <property type="match status" value="1"/>
</dbReference>
<name>A0A4Q7LSG8_9BURK</name>
<keyword evidence="9" id="KW-0961">Cell wall biogenesis/degradation</keyword>
<dbReference type="NCBIfam" id="TIGR02541">
    <property type="entry name" value="flagell_FlgJ"/>
    <property type="match status" value="1"/>
</dbReference>
<sequence length="368" mass="38527">MTTPSMPAKTQPDWRASRSTTSVASQRLAAGGGQLDGLRAAAKSDPKGAIQEVAKQFEALFMQEIMKSMRAATQSSGMLDNNGTEMATGLLDQQYATEMTGRPGGLAEAIARQLERQTGLSNGASGANPAGGFQLPVRPAAIQNLQSLQNVQNGQNGLSGQNVQGLKSAARYAQLDPAARVDTPAEFVQVHSDAAAAVAADSGIPAQFMLAQAAHETGWGRKQIVGQDGTVSNNLFGIKAGPGWNGPSVVATTTEVINGQPQKVQARFRAYASAEESFRDYARLIGNSPRYRDVMQGVVNSAKAGDGASPQTAAAFAQGLQRAGYATDPQYAAKLGRVIETTARVQRQLDASPQARVDTLAPRVNTSA</sequence>
<organism evidence="13 14">
    <name type="scientific">Sphaerotilus mobilis</name>
    <dbReference type="NCBI Taxonomy" id="47994"/>
    <lineage>
        <taxon>Bacteria</taxon>
        <taxon>Pseudomonadati</taxon>
        <taxon>Pseudomonadota</taxon>
        <taxon>Betaproteobacteria</taxon>
        <taxon>Burkholderiales</taxon>
        <taxon>Sphaerotilaceae</taxon>
        <taxon>Sphaerotilus</taxon>
    </lineage>
</organism>
<dbReference type="InterPro" id="IPR002901">
    <property type="entry name" value="MGlyc_endo_b_GlcNAc-like_dom"/>
</dbReference>
<evidence type="ECO:0000256" key="2">
    <source>
        <dbReference type="ARBA" id="ARBA00004418"/>
    </source>
</evidence>
<evidence type="ECO:0000256" key="11">
    <source>
        <dbReference type="SAM" id="MobiDB-lite"/>
    </source>
</evidence>
<dbReference type="Gene3D" id="1.10.530.10">
    <property type="match status" value="1"/>
</dbReference>